<reference evidence="5 6" key="1">
    <citation type="submission" date="2018-03" db="EMBL/GenBank/DDBJ databases">
        <title>Complete genome sequencing of Faecalibacterium prausnitzii strains isolated from the human gut.</title>
        <authorList>
            <person name="Fitzgerald B.C."/>
            <person name="Shkoporov A.N."/>
            <person name="Ross P.R."/>
            <person name="Hill C."/>
        </authorList>
    </citation>
    <scope>NUCLEOTIDE SEQUENCE [LARGE SCALE GENOMIC DNA]</scope>
    <source>
        <strain evidence="5 6">ATCC 27768</strain>
    </source>
</reference>
<keyword evidence="5" id="KW-0132">Cell division</keyword>
<gene>
    <name evidence="5" type="ORF">C7J97_13535</name>
</gene>
<dbReference type="Gene3D" id="3.40.50.300">
    <property type="entry name" value="P-loop containing nucleotide triphosphate hydrolases"/>
    <property type="match status" value="2"/>
</dbReference>
<feature type="binding site" evidence="3">
    <location>
        <begin position="912"/>
        <end position="919"/>
    </location>
    <ligand>
        <name>ATP</name>
        <dbReference type="ChEBI" id="CHEBI:30616"/>
    </ligand>
</feature>
<dbReference type="Pfam" id="PF01580">
    <property type="entry name" value="FtsK_SpoIIIE"/>
    <property type="match status" value="1"/>
</dbReference>
<dbReference type="PROSITE" id="PS50901">
    <property type="entry name" value="FTSK"/>
    <property type="match status" value="1"/>
</dbReference>
<proteinExistence type="predicted"/>
<evidence type="ECO:0000256" key="2">
    <source>
        <dbReference type="ARBA" id="ARBA00022840"/>
    </source>
</evidence>
<accession>A0A367FY03</accession>
<dbReference type="GO" id="GO:0005524">
    <property type="term" value="F:ATP binding"/>
    <property type="evidence" value="ECO:0007669"/>
    <property type="project" value="UniProtKB-UniRule"/>
</dbReference>
<evidence type="ECO:0000313" key="6">
    <source>
        <dbReference type="Proteomes" id="UP000252378"/>
    </source>
</evidence>
<dbReference type="SUPFAM" id="SSF52540">
    <property type="entry name" value="P-loop containing nucleoside triphosphate hydrolases"/>
    <property type="match status" value="1"/>
</dbReference>
<evidence type="ECO:0000256" key="3">
    <source>
        <dbReference type="PROSITE-ProRule" id="PRU00289"/>
    </source>
</evidence>
<dbReference type="PANTHER" id="PTHR22683:SF41">
    <property type="entry name" value="DNA TRANSLOCASE FTSK"/>
    <property type="match status" value="1"/>
</dbReference>
<keyword evidence="5" id="KW-0131">Cell cycle</keyword>
<sequence length="1542" mass="174530">MDALTQAEVFALIGELNGFIEKWDPRLVTQEREYQAKRTRIIAENNAEKTRREKAYKQECETLSRQSAKMIEDAQKILEDVDQMDQQLMSSDKYYSKTKTRKEAELAGVESQAYRNYTALMEGIEAIRRDYGQISKKYRESMLPFLINDLHFLFSAQRKKDYESLIVLRNTVHKFVNEVSELLPEITQDELTMKKEAFEQDQKTLALNFLSTIQEFDNQESIKNKSDEKQLQRELDELFPQEFVDFLAQTGMDYESRRVKVNSGKNFADGILWMSFTDYPLLLLVENKKLLSLLKKRCAHMMVNDVIRFPLPMACKGAEPLLVMSDARFPEKAKQLSHAWMFGVLASSPVAKLEITVIDPENRGTSVGPFFDARKRLPELFGEKICFTAEDIATQLALLNEEIETTLMDKLGTEYDSIFDYSREHPEETLRVRCLVMYDFPRNISDSILTDVRNILRNGSRCGIYTMIICPPPQPGTRQESYRQMLQTIQPLTAVIKQDQQSFSERGLPLLYHLMPDKAGFDRFFSKYMLIFEGMQNRGIAFSPFIRKLVEAKDDAELDVSIQNLTEWKQISQEPFDQQSASTTFPELFCMGQIAYPAEIFDESIGYKKIVRAFRAETPGHSIDMSRVELPMMFNLHHPLNLEVIGAEAQHDNMQSAAYRVIWGFLRKCPASKVRFCIFDPKEGGGSVRMLSNFVNKMPDSYKRAVTQMSRTEELLSCLKELEGQTLDFIRDRPDYDDLLDYNAHNPRRTEAITLLMLYDFPLNADARCLELLSSVMQKGNRCGIYVVLCRNTAVEVASSYDHIDEKLAELEKNCVQIECKENGFALLPYHLSVRLIEKPDAGQLEKFAVEYHKAVEKLSVQSIHFEEILPPEPFQGSTAKVLKLPMGIGDGDSVVSMVFGEGTSHHGLIGGGTGGGKSTLLHTLIMSSMMNYSPEQLNLYLMDFKGGTEFKIYESERLPHIKLLALDALQEFGESILENLVQEMANRSDIFKRSGGYTKLEDYVTNTGNSMPRILVIMDEFQILFDSGTNRKVAERCANLAKKIVTEGRSYGVHLLMATQSTKIISTLTLDRGTIEQMRIRVGLKCGEDDTRYLFGDTHCSDAMKKMEGPRGTAVLNEDYTENNPNVGLRVAFCNDETKKYYLKQISEKFADSPCTMQVFEGSRTVPMLDYLAARSIGIADTSTVTVHMGEKIKVDDPFELTFDRKKQHNVLICGSNDELMDRTVNLFLLSAALNRRACVYCVDGDSIVGDDRCGSFYQSLEHGVAELHTAHTRSDIVQFVHDLYEKYQQRKKKTGGDTVLFVIKNLQFLDLMQTMLLGDRVDEAEYIEFPAEPKAVDVPPTVVEDPTLDLLAGFSAEPTDSPVEPTGFSTKPADDDPFAALLAQVPSLTADVAPAESQNVEERDPFADLMASFSSIGADSSYTSAQPASGVLGNASEKLQKLIADGAAYGIHFIICSSDYQTVKESMHFGMNILNKFRERIVFALSDSDAFNLIDNVNVSTLHDNTVYYTNGTTDTFQFKPYVSPAPEQVETFCSELLPM</sequence>
<dbReference type="InterPro" id="IPR027417">
    <property type="entry name" value="P-loop_NTPase"/>
</dbReference>
<dbReference type="GO" id="GO:0003677">
    <property type="term" value="F:DNA binding"/>
    <property type="evidence" value="ECO:0007669"/>
    <property type="project" value="InterPro"/>
</dbReference>
<dbReference type="EMBL" id="PXUP01000028">
    <property type="protein sequence ID" value="RCH42696.1"/>
    <property type="molecule type" value="Genomic_DNA"/>
</dbReference>
<dbReference type="RefSeq" id="WP_113993276.1">
    <property type="nucleotide sequence ID" value="NZ_JAWHPP010000025.1"/>
</dbReference>
<name>A0A367FY03_9FIRM</name>
<dbReference type="GO" id="GO:0016020">
    <property type="term" value="C:membrane"/>
    <property type="evidence" value="ECO:0007669"/>
    <property type="project" value="UniProtKB-SubCell"/>
</dbReference>
<protein>
    <submittedName>
        <fullName evidence="5">Cell division protein FtsK</fullName>
    </submittedName>
</protein>
<feature type="domain" description="FtsK" evidence="4">
    <location>
        <begin position="892"/>
        <end position="1094"/>
    </location>
</feature>
<dbReference type="PANTHER" id="PTHR22683">
    <property type="entry name" value="SPORULATION PROTEIN RELATED"/>
    <property type="match status" value="1"/>
</dbReference>
<evidence type="ECO:0000313" key="5">
    <source>
        <dbReference type="EMBL" id="RCH42696.1"/>
    </source>
</evidence>
<comment type="caution">
    <text evidence="5">The sequence shown here is derived from an EMBL/GenBank/DDBJ whole genome shotgun (WGS) entry which is preliminary data.</text>
</comment>
<evidence type="ECO:0000256" key="1">
    <source>
        <dbReference type="ARBA" id="ARBA00022741"/>
    </source>
</evidence>
<dbReference type="InterPro" id="IPR002543">
    <property type="entry name" value="FtsK_dom"/>
</dbReference>
<dbReference type="InterPro" id="IPR050206">
    <property type="entry name" value="FtsK/SpoIIIE/SftA"/>
</dbReference>
<organism evidence="5 6">
    <name type="scientific">Faecalibacterium prausnitzii</name>
    <dbReference type="NCBI Taxonomy" id="853"/>
    <lineage>
        <taxon>Bacteria</taxon>
        <taxon>Bacillati</taxon>
        <taxon>Bacillota</taxon>
        <taxon>Clostridia</taxon>
        <taxon>Eubacteriales</taxon>
        <taxon>Oscillospiraceae</taxon>
        <taxon>Faecalibacterium</taxon>
    </lineage>
</organism>
<keyword evidence="1 3" id="KW-0547">Nucleotide-binding</keyword>
<dbReference type="GO" id="GO:0051301">
    <property type="term" value="P:cell division"/>
    <property type="evidence" value="ECO:0007669"/>
    <property type="project" value="UniProtKB-KW"/>
</dbReference>
<dbReference type="Proteomes" id="UP000252378">
    <property type="component" value="Unassembled WGS sequence"/>
</dbReference>
<keyword evidence="2 3" id="KW-0067">ATP-binding</keyword>
<evidence type="ECO:0000259" key="4">
    <source>
        <dbReference type="PROSITE" id="PS50901"/>
    </source>
</evidence>